<feature type="active site" description="Proton acceptor" evidence="16">
    <location>
        <position position="109"/>
    </location>
</feature>
<reference evidence="17" key="2">
    <citation type="journal article" date="2021" name="PeerJ">
        <title>Extensive microbial diversity within the chicken gut microbiome revealed by metagenomics and culture.</title>
        <authorList>
            <person name="Gilroy R."/>
            <person name="Ravi A."/>
            <person name="Getino M."/>
            <person name="Pursley I."/>
            <person name="Horton D.L."/>
            <person name="Alikhan N.F."/>
            <person name="Baker D."/>
            <person name="Gharbi K."/>
            <person name="Hall N."/>
            <person name="Watson M."/>
            <person name="Adriaenssens E.M."/>
            <person name="Foster-Nyarko E."/>
            <person name="Jarju S."/>
            <person name="Secka A."/>
            <person name="Antonio M."/>
            <person name="Oren A."/>
            <person name="Chaudhuri R.R."/>
            <person name="La Ragione R."/>
            <person name="Hildebrand F."/>
            <person name="Pallen M.J."/>
        </authorList>
    </citation>
    <scope>NUCLEOTIDE SEQUENCE</scope>
    <source>
        <strain evidence="17">F6-4510</strain>
    </source>
</reference>
<evidence type="ECO:0000256" key="14">
    <source>
        <dbReference type="ARBA" id="ARBA00038036"/>
    </source>
</evidence>
<dbReference type="GO" id="GO:0005524">
    <property type="term" value="F:ATP binding"/>
    <property type="evidence" value="ECO:0007669"/>
    <property type="project" value="UniProtKB-UniRule"/>
</dbReference>
<feature type="binding site" evidence="16">
    <location>
        <position position="132"/>
    </location>
    <ligand>
        <name>ATP</name>
        <dbReference type="ChEBI" id="CHEBI:30616"/>
    </ligand>
</feature>
<comment type="cofactor">
    <cofactor evidence="16">
        <name>NH4(+)</name>
        <dbReference type="ChEBI" id="CHEBI:28938"/>
    </cofactor>
    <cofactor evidence="16">
        <name>K(+)</name>
        <dbReference type="ChEBI" id="CHEBI:29103"/>
    </cofactor>
    <text evidence="16">A monovalent cation. Ammonium or potassium.</text>
</comment>
<reference evidence="17" key="1">
    <citation type="submission" date="2020-10" db="EMBL/GenBank/DDBJ databases">
        <authorList>
            <person name="Gilroy R."/>
        </authorList>
    </citation>
    <scope>NUCLEOTIDE SEQUENCE</scope>
    <source>
        <strain evidence="17">F6-4510</strain>
    </source>
</reference>
<dbReference type="GO" id="GO:0046872">
    <property type="term" value="F:metal ion binding"/>
    <property type="evidence" value="ECO:0007669"/>
    <property type="project" value="UniProtKB-KW"/>
</dbReference>
<feature type="binding site" evidence="16">
    <location>
        <begin position="107"/>
        <end position="110"/>
    </location>
    <ligand>
        <name>substrate</name>
    </ligand>
</feature>
<keyword evidence="11 16" id="KW-0067">ATP-binding</keyword>
<dbReference type="Gene3D" id="3.30.420.40">
    <property type="match status" value="2"/>
</dbReference>
<proteinExistence type="inferred from homology"/>
<keyword evidence="8 16" id="KW-0808">Transferase</keyword>
<evidence type="ECO:0000256" key="15">
    <source>
        <dbReference type="ARBA" id="ARBA00040883"/>
    </source>
</evidence>
<evidence type="ECO:0000256" key="2">
    <source>
        <dbReference type="ARBA" id="ARBA00001958"/>
    </source>
</evidence>
<dbReference type="CDD" id="cd24015">
    <property type="entry name" value="ASKHA_NBD_PanK-III"/>
    <property type="match status" value="1"/>
</dbReference>
<feature type="binding site" evidence="16">
    <location>
        <begin position="6"/>
        <end position="13"/>
    </location>
    <ligand>
        <name>ATP</name>
        <dbReference type="ChEBI" id="CHEBI:30616"/>
    </ligand>
</feature>
<feature type="binding site" evidence="16">
    <location>
        <position position="129"/>
    </location>
    <ligand>
        <name>K(+)</name>
        <dbReference type="ChEBI" id="CHEBI:29103"/>
    </ligand>
</feature>
<evidence type="ECO:0000256" key="4">
    <source>
        <dbReference type="ARBA" id="ARBA00005225"/>
    </source>
</evidence>
<dbReference type="GO" id="GO:0004594">
    <property type="term" value="F:pantothenate kinase activity"/>
    <property type="evidence" value="ECO:0007669"/>
    <property type="project" value="UniProtKB-UniRule"/>
</dbReference>
<dbReference type="NCBIfam" id="NF009855">
    <property type="entry name" value="PRK13321.1"/>
    <property type="match status" value="1"/>
</dbReference>
<evidence type="ECO:0000256" key="6">
    <source>
        <dbReference type="ARBA" id="ARBA00012102"/>
    </source>
</evidence>
<keyword evidence="9 16" id="KW-0547">Nucleotide-binding</keyword>
<evidence type="ECO:0000256" key="7">
    <source>
        <dbReference type="ARBA" id="ARBA00022490"/>
    </source>
</evidence>
<evidence type="ECO:0000256" key="9">
    <source>
        <dbReference type="ARBA" id="ARBA00022741"/>
    </source>
</evidence>
<comment type="caution">
    <text evidence="16">Lacks conserved residue(s) required for the propagation of feature annotation.</text>
</comment>
<name>A0A9D9E0H2_9FIRM</name>
<organism evidence="17 18">
    <name type="scientific">Candidatus Fimicola merdigallinarum</name>
    <dbReference type="NCBI Taxonomy" id="2840819"/>
    <lineage>
        <taxon>Bacteria</taxon>
        <taxon>Bacillati</taxon>
        <taxon>Bacillota</taxon>
        <taxon>Clostridia</taxon>
        <taxon>Lachnospirales</taxon>
        <taxon>Lachnospiraceae</taxon>
        <taxon>Lachnospiraceae incertae sedis</taxon>
        <taxon>Candidatus Fimicola</taxon>
    </lineage>
</organism>
<sequence>MILVIDIGNTNTILGVYDGEELVARWRMTTTSKRTADETGQFIHSLFHYSEVSADNIKDVIISSVVPDIMYSITQGIRKYFNIEPMIVNPHMEIGINLGMDNPMEMGADRIVNLVAVNELYGGPAIVIDYSTATTFDVLDKDGNFITGITAPGLQVCAEALYERAAQLPNIAIKKPKSVISKNTVDAIQSGLVFGHIGETIYIVNKIREELAMPDLKVVATGGLARVIESEEKIFDVLDPYLTLKGLRVLYEKNASAKS</sequence>
<evidence type="ECO:0000313" key="18">
    <source>
        <dbReference type="Proteomes" id="UP000823611"/>
    </source>
</evidence>
<comment type="catalytic activity">
    <reaction evidence="1 16">
        <text>(R)-pantothenate + ATP = (R)-4'-phosphopantothenate + ADP + H(+)</text>
        <dbReference type="Rhea" id="RHEA:16373"/>
        <dbReference type="ChEBI" id="CHEBI:10986"/>
        <dbReference type="ChEBI" id="CHEBI:15378"/>
        <dbReference type="ChEBI" id="CHEBI:29032"/>
        <dbReference type="ChEBI" id="CHEBI:30616"/>
        <dbReference type="ChEBI" id="CHEBI:456216"/>
        <dbReference type="EC" id="2.7.1.33"/>
    </reaction>
</comment>
<dbReference type="EC" id="2.7.1.33" evidence="6 16"/>
<evidence type="ECO:0000256" key="3">
    <source>
        <dbReference type="ARBA" id="ARBA00004496"/>
    </source>
</evidence>
<keyword evidence="7 16" id="KW-0963">Cytoplasm</keyword>
<evidence type="ECO:0000256" key="16">
    <source>
        <dbReference type="HAMAP-Rule" id="MF_01274"/>
    </source>
</evidence>
<dbReference type="SUPFAM" id="SSF53067">
    <property type="entry name" value="Actin-like ATPase domain"/>
    <property type="match status" value="2"/>
</dbReference>
<evidence type="ECO:0000256" key="12">
    <source>
        <dbReference type="ARBA" id="ARBA00022958"/>
    </source>
</evidence>
<dbReference type="AlphaFoldDB" id="A0A9D9E0H2"/>
<dbReference type="GO" id="GO:0005737">
    <property type="term" value="C:cytoplasm"/>
    <property type="evidence" value="ECO:0007669"/>
    <property type="project" value="UniProtKB-SubCell"/>
</dbReference>
<comment type="similarity">
    <text evidence="14 16">Belongs to the type III pantothenate kinase family.</text>
</comment>
<comment type="cofactor">
    <cofactor evidence="2">
        <name>K(+)</name>
        <dbReference type="ChEBI" id="CHEBI:29103"/>
    </cofactor>
</comment>
<feature type="binding site" evidence="16">
    <location>
        <position position="184"/>
    </location>
    <ligand>
        <name>substrate</name>
    </ligand>
</feature>
<evidence type="ECO:0000256" key="13">
    <source>
        <dbReference type="ARBA" id="ARBA00022993"/>
    </source>
</evidence>
<dbReference type="EMBL" id="JADIMX010000104">
    <property type="protein sequence ID" value="MBO8434729.1"/>
    <property type="molecule type" value="Genomic_DNA"/>
</dbReference>
<evidence type="ECO:0000313" key="17">
    <source>
        <dbReference type="EMBL" id="MBO8434729.1"/>
    </source>
</evidence>
<comment type="subcellular location">
    <subcellularLocation>
        <location evidence="3 16">Cytoplasm</location>
    </subcellularLocation>
</comment>
<comment type="pathway">
    <text evidence="4 16">Cofactor biosynthesis; coenzyme A biosynthesis; CoA from (R)-pantothenate: step 1/5.</text>
</comment>
<dbReference type="NCBIfam" id="NF009848">
    <property type="entry name" value="PRK13318.1-6"/>
    <property type="match status" value="1"/>
</dbReference>
<evidence type="ECO:0000256" key="8">
    <source>
        <dbReference type="ARBA" id="ARBA00022679"/>
    </source>
</evidence>
<keyword evidence="13 16" id="KW-0173">Coenzyme A biosynthesis</keyword>
<comment type="function">
    <text evidence="16">Catalyzes the phosphorylation of pantothenate (Pan), the first step in CoA biosynthesis.</text>
</comment>
<keyword evidence="12 16" id="KW-0630">Potassium</keyword>
<dbReference type="GO" id="GO:0015937">
    <property type="term" value="P:coenzyme A biosynthetic process"/>
    <property type="evidence" value="ECO:0007669"/>
    <property type="project" value="UniProtKB-UniRule"/>
</dbReference>
<evidence type="ECO:0000256" key="11">
    <source>
        <dbReference type="ARBA" id="ARBA00022840"/>
    </source>
</evidence>
<dbReference type="NCBIfam" id="TIGR00671">
    <property type="entry name" value="baf"/>
    <property type="match status" value="1"/>
</dbReference>
<keyword evidence="10 16" id="KW-0418">Kinase</keyword>
<dbReference type="InterPro" id="IPR043129">
    <property type="entry name" value="ATPase_NBD"/>
</dbReference>
<keyword evidence="16" id="KW-0479">Metal-binding</keyword>
<gene>
    <name evidence="16" type="primary">coaX</name>
    <name evidence="17" type="ORF">IAC55_05345</name>
</gene>
<evidence type="ECO:0000256" key="1">
    <source>
        <dbReference type="ARBA" id="ARBA00001206"/>
    </source>
</evidence>
<comment type="subunit">
    <text evidence="5 16">Homodimer.</text>
</comment>
<dbReference type="Pfam" id="PF03309">
    <property type="entry name" value="Pan_kinase"/>
    <property type="match status" value="1"/>
</dbReference>
<dbReference type="InterPro" id="IPR004619">
    <property type="entry name" value="Type_III_PanK"/>
</dbReference>
<dbReference type="Proteomes" id="UP000823611">
    <property type="component" value="Unassembled WGS sequence"/>
</dbReference>
<dbReference type="PANTHER" id="PTHR34265:SF1">
    <property type="entry name" value="TYPE III PANTOTHENATE KINASE"/>
    <property type="match status" value="1"/>
</dbReference>
<accession>A0A9D9E0H2</accession>
<evidence type="ECO:0000256" key="10">
    <source>
        <dbReference type="ARBA" id="ARBA00022777"/>
    </source>
</evidence>
<comment type="caution">
    <text evidence="17">The sequence shown here is derived from an EMBL/GenBank/DDBJ whole genome shotgun (WGS) entry which is preliminary data.</text>
</comment>
<evidence type="ECO:0000256" key="5">
    <source>
        <dbReference type="ARBA" id="ARBA00011738"/>
    </source>
</evidence>
<dbReference type="PANTHER" id="PTHR34265">
    <property type="entry name" value="TYPE III PANTOTHENATE KINASE"/>
    <property type="match status" value="1"/>
</dbReference>
<dbReference type="HAMAP" id="MF_01274">
    <property type="entry name" value="Pantothen_kinase_3"/>
    <property type="match status" value="1"/>
</dbReference>
<protein>
    <recommendedName>
        <fullName evidence="15 16">Type III pantothenate kinase</fullName>
        <ecNumber evidence="6 16">2.7.1.33</ecNumber>
    </recommendedName>
    <alternativeName>
        <fullName evidence="16">PanK-III</fullName>
    </alternativeName>
    <alternativeName>
        <fullName evidence="16">Pantothenic acid kinase</fullName>
    </alternativeName>
</protein>